<evidence type="ECO:0000256" key="7">
    <source>
        <dbReference type="ARBA" id="ARBA00047371"/>
    </source>
</evidence>
<evidence type="ECO:0000256" key="3">
    <source>
        <dbReference type="ARBA" id="ARBA00012363"/>
    </source>
</evidence>
<dbReference type="Gene3D" id="3.90.228.20">
    <property type="match status" value="1"/>
</dbReference>
<dbReference type="InterPro" id="IPR001272">
    <property type="entry name" value="PEP_carboxykinase_ATP"/>
</dbReference>
<comment type="similarity">
    <text evidence="2">Belongs to the phosphoenolpyruvate carboxykinase (ATP) family.</text>
</comment>
<evidence type="ECO:0000313" key="8">
    <source>
        <dbReference type="EMBL" id="QNN59983.1"/>
    </source>
</evidence>
<dbReference type="SUPFAM" id="SSF53795">
    <property type="entry name" value="PEP carboxykinase-like"/>
    <property type="match status" value="1"/>
</dbReference>
<dbReference type="GO" id="GO:0005524">
    <property type="term" value="F:ATP binding"/>
    <property type="evidence" value="ECO:0007669"/>
    <property type="project" value="UniProtKB-KW"/>
</dbReference>
<keyword evidence="6" id="KW-0456">Lyase</keyword>
<dbReference type="EC" id="4.1.1.49" evidence="3"/>
<keyword evidence="8" id="KW-0670">Pyruvate</keyword>
<organism evidence="8 9">
    <name type="scientific">Erysipelothrix inopinata</name>
    <dbReference type="NCBI Taxonomy" id="225084"/>
    <lineage>
        <taxon>Bacteria</taxon>
        <taxon>Bacillati</taxon>
        <taxon>Bacillota</taxon>
        <taxon>Erysipelotrichia</taxon>
        <taxon>Erysipelotrichales</taxon>
        <taxon>Erysipelotrichaceae</taxon>
        <taxon>Erysipelothrix</taxon>
    </lineage>
</organism>
<dbReference type="InterPro" id="IPR008210">
    <property type="entry name" value="PEP_carboxykinase_N"/>
</dbReference>
<proteinExistence type="inferred from homology"/>
<name>A0A7G9RWK8_9FIRM</name>
<protein>
    <recommendedName>
        <fullName evidence="3">phosphoenolpyruvate carboxykinase (ATP)</fullName>
        <ecNumber evidence="3">4.1.1.49</ecNumber>
    </recommendedName>
</protein>
<dbReference type="Pfam" id="PF01293">
    <property type="entry name" value="PEPCK_ATP"/>
    <property type="match status" value="1"/>
</dbReference>
<dbReference type="SUPFAM" id="SSF68923">
    <property type="entry name" value="PEP carboxykinase N-terminal domain"/>
    <property type="match status" value="1"/>
</dbReference>
<reference evidence="8 9" key="1">
    <citation type="submission" date="2020-08" db="EMBL/GenBank/DDBJ databases">
        <title>Genome sequence of Erysipelothrix inopinata DSM 15511T.</title>
        <authorList>
            <person name="Hyun D.-W."/>
            <person name="Bae J.-W."/>
        </authorList>
    </citation>
    <scope>NUCLEOTIDE SEQUENCE [LARGE SCALE GENOMIC DNA]</scope>
    <source>
        <strain evidence="8 9">DSM 15511</strain>
    </source>
</reference>
<dbReference type="RefSeq" id="WP_187533116.1">
    <property type="nucleotide sequence ID" value="NZ_CBCSHU010000002.1"/>
</dbReference>
<evidence type="ECO:0000313" key="9">
    <source>
        <dbReference type="Proteomes" id="UP000515928"/>
    </source>
</evidence>
<dbReference type="AlphaFoldDB" id="A0A7G9RWK8"/>
<sequence>MNPLSIHQSFRTTIETAFYHNHVKCLNSRSDIYDLACQDPASIVTDIPVHHTQELGLPKNAKVLVDNNGSIVGRTASARVIVTGNKNMQELKVLQDCIRANHERTFYKTDIHIGLNENFEVNAHVMVPDNQINNLYNTVINFESGLIENPKETLYLYVDANWRDPNYPHGLVVLDPESHVGAVLGLNYFGEIKKALLSLTWNASKLYGYIPCHGGVKYLRHKNREETIGVFGLSGSGKSTITFSKPKHADDVQVLHDDAFIIHEENLSTIALEPSYFDKTADYAMDHPDIASFISVQNNGVTKDKDGNLVLVTEDIRNGNGRCIKSRYARENRVDYIETPLTRIFWIMRDDAFPPCIQITDPALAAVMGATLTTTRSNAENTKEVGKLVIEPYANPFRIYPLVEDYQQFKNLFSKQNVKCYVLNTGYFDGKKVTPETTFDAIDQILTETGEFEPFGSTKTMKYLVQENFKPDINSQSYLEKIKKTFELRHNFLADANAWTWLPQEAHESIKAILSGL</sequence>
<dbReference type="InterPro" id="IPR013035">
    <property type="entry name" value="PEP_carboxykinase_C"/>
</dbReference>
<evidence type="ECO:0000256" key="1">
    <source>
        <dbReference type="ARBA" id="ARBA00004742"/>
    </source>
</evidence>
<dbReference type="Proteomes" id="UP000515928">
    <property type="component" value="Chromosome"/>
</dbReference>
<evidence type="ECO:0000256" key="4">
    <source>
        <dbReference type="ARBA" id="ARBA00022741"/>
    </source>
</evidence>
<keyword evidence="8" id="KW-0808">Transferase</keyword>
<comment type="catalytic activity">
    <reaction evidence="7">
        <text>oxaloacetate + ATP = phosphoenolpyruvate + ADP + CO2</text>
        <dbReference type="Rhea" id="RHEA:18617"/>
        <dbReference type="ChEBI" id="CHEBI:16452"/>
        <dbReference type="ChEBI" id="CHEBI:16526"/>
        <dbReference type="ChEBI" id="CHEBI:30616"/>
        <dbReference type="ChEBI" id="CHEBI:58702"/>
        <dbReference type="ChEBI" id="CHEBI:456216"/>
        <dbReference type="EC" id="4.1.1.49"/>
    </reaction>
</comment>
<dbReference type="KEGG" id="eio:H9L01_06245"/>
<accession>A0A7G9RWK8</accession>
<gene>
    <name evidence="8" type="ORF">H9L01_06245</name>
</gene>
<dbReference type="GO" id="GO:0004612">
    <property type="term" value="F:phosphoenolpyruvate carboxykinase (ATP) activity"/>
    <property type="evidence" value="ECO:0007669"/>
    <property type="project" value="UniProtKB-EC"/>
</dbReference>
<evidence type="ECO:0000256" key="2">
    <source>
        <dbReference type="ARBA" id="ARBA00006052"/>
    </source>
</evidence>
<keyword evidence="8" id="KW-0418">Kinase</keyword>
<keyword evidence="4" id="KW-0547">Nucleotide-binding</keyword>
<dbReference type="GO" id="GO:0016301">
    <property type="term" value="F:kinase activity"/>
    <property type="evidence" value="ECO:0007669"/>
    <property type="project" value="UniProtKB-KW"/>
</dbReference>
<evidence type="ECO:0000256" key="6">
    <source>
        <dbReference type="ARBA" id="ARBA00023239"/>
    </source>
</evidence>
<dbReference type="UniPathway" id="UPA00138"/>
<dbReference type="Gene3D" id="3.40.449.10">
    <property type="entry name" value="Phosphoenolpyruvate Carboxykinase, domain 1"/>
    <property type="match status" value="1"/>
</dbReference>
<keyword evidence="5" id="KW-0067">ATP-binding</keyword>
<dbReference type="GO" id="GO:0006094">
    <property type="term" value="P:gluconeogenesis"/>
    <property type="evidence" value="ECO:0007669"/>
    <property type="project" value="UniProtKB-UniPathway"/>
</dbReference>
<evidence type="ECO:0000256" key="5">
    <source>
        <dbReference type="ARBA" id="ARBA00022840"/>
    </source>
</evidence>
<dbReference type="EMBL" id="CP060715">
    <property type="protein sequence ID" value="QNN59983.1"/>
    <property type="molecule type" value="Genomic_DNA"/>
</dbReference>
<comment type="pathway">
    <text evidence="1">Carbohydrate biosynthesis; gluconeogenesis.</text>
</comment>
<keyword evidence="9" id="KW-1185">Reference proteome</keyword>